<protein>
    <submittedName>
        <fullName evidence="1">Uncharacterized protein</fullName>
    </submittedName>
</protein>
<evidence type="ECO:0000313" key="1">
    <source>
        <dbReference type="EMBL" id="KAF0928319.1"/>
    </source>
</evidence>
<keyword evidence="2" id="KW-1185">Reference proteome</keyword>
<proteinExistence type="predicted"/>
<comment type="caution">
    <text evidence="1">The sequence shown here is derived from an EMBL/GenBank/DDBJ whole genome shotgun (WGS) entry which is preliminary data.</text>
</comment>
<gene>
    <name evidence="1" type="ORF">E2562_039479</name>
</gene>
<evidence type="ECO:0000313" key="2">
    <source>
        <dbReference type="Proteomes" id="UP000479710"/>
    </source>
</evidence>
<sequence>MLVNVRNRVELYPNATPCLSHASLAFHIGQQEGDGLRPLLERQKREGVLSMLGLFLQGRH</sequence>
<dbReference type="Proteomes" id="UP000479710">
    <property type="component" value="Unassembled WGS sequence"/>
</dbReference>
<accession>A0A6G1EUP4</accession>
<dbReference type="EMBL" id="SPHZ02000003">
    <property type="protein sequence ID" value="KAF0928319.1"/>
    <property type="molecule type" value="Genomic_DNA"/>
</dbReference>
<dbReference type="AlphaFoldDB" id="A0A6G1EUP4"/>
<name>A0A6G1EUP4_9ORYZ</name>
<reference evidence="1 2" key="1">
    <citation type="submission" date="2019-11" db="EMBL/GenBank/DDBJ databases">
        <title>Whole genome sequence of Oryza granulata.</title>
        <authorList>
            <person name="Li W."/>
        </authorList>
    </citation>
    <scope>NUCLEOTIDE SEQUENCE [LARGE SCALE GENOMIC DNA]</scope>
    <source>
        <strain evidence="2">cv. Menghai</strain>
        <tissue evidence="1">Leaf</tissue>
    </source>
</reference>
<organism evidence="1 2">
    <name type="scientific">Oryza meyeriana var. granulata</name>
    <dbReference type="NCBI Taxonomy" id="110450"/>
    <lineage>
        <taxon>Eukaryota</taxon>
        <taxon>Viridiplantae</taxon>
        <taxon>Streptophyta</taxon>
        <taxon>Embryophyta</taxon>
        <taxon>Tracheophyta</taxon>
        <taxon>Spermatophyta</taxon>
        <taxon>Magnoliopsida</taxon>
        <taxon>Liliopsida</taxon>
        <taxon>Poales</taxon>
        <taxon>Poaceae</taxon>
        <taxon>BOP clade</taxon>
        <taxon>Oryzoideae</taxon>
        <taxon>Oryzeae</taxon>
        <taxon>Oryzinae</taxon>
        <taxon>Oryza</taxon>
        <taxon>Oryza meyeriana</taxon>
    </lineage>
</organism>
<dbReference type="OrthoDB" id="716696at2759"/>